<protein>
    <submittedName>
        <fullName evidence="5">Type II secretion system protein E</fullName>
    </submittedName>
</protein>
<dbReference type="OrthoDB" id="9804785at2"/>
<evidence type="ECO:0000256" key="3">
    <source>
        <dbReference type="ARBA" id="ARBA00022840"/>
    </source>
</evidence>
<dbReference type="InterPro" id="IPR027417">
    <property type="entry name" value="P-loop_NTPase"/>
</dbReference>
<dbReference type="InterPro" id="IPR037257">
    <property type="entry name" value="T2SS_E_N_sf"/>
</dbReference>
<keyword evidence="3" id="KW-0067">ATP-binding</keyword>
<dbReference type="CDD" id="cd01129">
    <property type="entry name" value="PulE-GspE-like"/>
    <property type="match status" value="1"/>
</dbReference>
<feature type="domain" description="Bacterial type II secretion system protein E" evidence="4">
    <location>
        <begin position="328"/>
        <end position="342"/>
    </location>
</feature>
<evidence type="ECO:0000259" key="4">
    <source>
        <dbReference type="PROSITE" id="PS00662"/>
    </source>
</evidence>
<dbReference type="SUPFAM" id="SSF52540">
    <property type="entry name" value="P-loop containing nucleoside triphosphate hydrolases"/>
    <property type="match status" value="1"/>
</dbReference>
<sequence length="482" mass="54444">MTINVSTPPCVFDVEGNQFQLSSERWQLNKSQYHILCRYLAIPLVEDNDTLWLGVESLENLQAVEIFSFLTAKTIEPVELCHEQLKALLQQLQTPQDGITLDTFYEPISPSPLSGGYSVEEEQKDGIILWLNQCFEDALKQRASDIHFNPQANNLMVYFRIDGTLALYKKMPANSISRILSRLKLLAKLDISESRLPQDGHFQFKTPLSDYLEFRLSSLPTQFGEKIVLRLQHNTPIFTDFSQLGMTEPQCTLFEWALRQPQGLILVTGPTGSGKSISLYSALARLNDGEKNILTAEDPIEVILPGITQSQINPAIQLSFARLLRTFLRQDPDIIMLGEIRDEESAKIALHAAQTGHLVLSTLHTNDAPSAIARLKQLGISQYELDHALLLIIAQRLVKRICPHCQKSSHKMKNCKCHNGYKGRIGIFQFLRPLPDEKEGAVYIDFPHLRESGLLKVQKGITDNDEIYRVLGNDYEESATFA</sequence>
<dbReference type="AlphaFoldDB" id="A0A448TT58"/>
<dbReference type="Pfam" id="PF05157">
    <property type="entry name" value="MshEN"/>
    <property type="match status" value="1"/>
</dbReference>
<proteinExistence type="inferred from homology"/>
<organism evidence="5 6">
    <name type="scientific">Actinobacillus delphinicola</name>
    <dbReference type="NCBI Taxonomy" id="51161"/>
    <lineage>
        <taxon>Bacteria</taxon>
        <taxon>Pseudomonadati</taxon>
        <taxon>Pseudomonadota</taxon>
        <taxon>Gammaproteobacteria</taxon>
        <taxon>Pasteurellales</taxon>
        <taxon>Pasteurellaceae</taxon>
        <taxon>Actinobacillus</taxon>
    </lineage>
</organism>
<keyword evidence="6" id="KW-1185">Reference proteome</keyword>
<dbReference type="GO" id="GO:0005886">
    <property type="term" value="C:plasma membrane"/>
    <property type="evidence" value="ECO:0007669"/>
    <property type="project" value="TreeGrafter"/>
</dbReference>
<dbReference type="Proteomes" id="UP000279799">
    <property type="component" value="Chromosome"/>
</dbReference>
<name>A0A448TT58_9PAST</name>
<gene>
    <name evidence="5" type="primary">epsE</name>
    <name evidence="5" type="ORF">NCTC12871_00659</name>
</gene>
<evidence type="ECO:0000256" key="1">
    <source>
        <dbReference type="ARBA" id="ARBA00006611"/>
    </source>
</evidence>
<evidence type="ECO:0000313" key="6">
    <source>
        <dbReference type="Proteomes" id="UP000279799"/>
    </source>
</evidence>
<dbReference type="InterPro" id="IPR001482">
    <property type="entry name" value="T2SS/T4SS_dom"/>
</dbReference>
<dbReference type="KEGG" id="adp:NCTC12871_00659"/>
<dbReference type="SUPFAM" id="SSF160246">
    <property type="entry name" value="EspE N-terminal domain-like"/>
    <property type="match status" value="1"/>
</dbReference>
<evidence type="ECO:0000256" key="2">
    <source>
        <dbReference type="ARBA" id="ARBA00022741"/>
    </source>
</evidence>
<dbReference type="InterPro" id="IPR007831">
    <property type="entry name" value="T2SS_GspE_N"/>
</dbReference>
<dbReference type="Gene3D" id="3.30.450.90">
    <property type="match status" value="1"/>
</dbReference>
<dbReference type="RefSeq" id="WP_126598954.1">
    <property type="nucleotide sequence ID" value="NZ_LR134510.1"/>
</dbReference>
<accession>A0A448TT58</accession>
<dbReference type="EMBL" id="LR134510">
    <property type="protein sequence ID" value="VEJ09214.1"/>
    <property type="molecule type" value="Genomic_DNA"/>
</dbReference>
<dbReference type="PANTHER" id="PTHR30258">
    <property type="entry name" value="TYPE II SECRETION SYSTEM PROTEIN GSPE-RELATED"/>
    <property type="match status" value="1"/>
</dbReference>
<comment type="similarity">
    <text evidence="1">Belongs to the GSP E family.</text>
</comment>
<dbReference type="PROSITE" id="PS00662">
    <property type="entry name" value="T2SP_E"/>
    <property type="match status" value="1"/>
</dbReference>
<dbReference type="PANTHER" id="PTHR30258:SF1">
    <property type="entry name" value="PROTEIN TRANSPORT PROTEIN HOFB HOMOLOG"/>
    <property type="match status" value="1"/>
</dbReference>
<dbReference type="Pfam" id="PF00437">
    <property type="entry name" value="T2SSE"/>
    <property type="match status" value="1"/>
</dbReference>
<evidence type="ECO:0000313" key="5">
    <source>
        <dbReference type="EMBL" id="VEJ09214.1"/>
    </source>
</evidence>
<keyword evidence="2" id="KW-0547">Nucleotide-binding</keyword>
<dbReference type="GO" id="GO:0005524">
    <property type="term" value="F:ATP binding"/>
    <property type="evidence" value="ECO:0007669"/>
    <property type="project" value="UniProtKB-KW"/>
</dbReference>
<dbReference type="GO" id="GO:0016887">
    <property type="term" value="F:ATP hydrolysis activity"/>
    <property type="evidence" value="ECO:0007669"/>
    <property type="project" value="TreeGrafter"/>
</dbReference>
<reference evidence="5 6" key="1">
    <citation type="submission" date="2018-12" db="EMBL/GenBank/DDBJ databases">
        <authorList>
            <consortium name="Pathogen Informatics"/>
        </authorList>
    </citation>
    <scope>NUCLEOTIDE SEQUENCE [LARGE SCALE GENOMIC DNA]</scope>
    <source>
        <strain evidence="5 6">NCTC12871</strain>
    </source>
</reference>
<dbReference type="Gene3D" id="3.40.50.300">
    <property type="entry name" value="P-loop containing nucleotide triphosphate hydrolases"/>
    <property type="match status" value="1"/>
</dbReference>